<dbReference type="GO" id="GO:0015385">
    <property type="term" value="F:sodium:proton antiporter activity"/>
    <property type="evidence" value="ECO:0007669"/>
    <property type="project" value="InterPro"/>
</dbReference>
<evidence type="ECO:0000259" key="13">
    <source>
        <dbReference type="Pfam" id="PF00999"/>
    </source>
</evidence>
<dbReference type="GO" id="GO:0098719">
    <property type="term" value="P:sodium ion import across plasma membrane"/>
    <property type="evidence" value="ECO:0007669"/>
    <property type="project" value="TreeGrafter"/>
</dbReference>
<dbReference type="RefSeq" id="WP_146379861.1">
    <property type="nucleotide sequence ID" value="NZ_VOEJ01000001.1"/>
</dbReference>
<keyword evidence="10 12" id="KW-0472">Membrane</keyword>
<keyword evidence="6 12" id="KW-0812">Transmembrane</keyword>
<keyword evidence="7 12" id="KW-1133">Transmembrane helix</keyword>
<evidence type="ECO:0000256" key="2">
    <source>
        <dbReference type="ARBA" id="ARBA00007367"/>
    </source>
</evidence>
<evidence type="ECO:0000256" key="5">
    <source>
        <dbReference type="ARBA" id="ARBA00022475"/>
    </source>
</evidence>
<feature type="transmembrane region" description="Helical" evidence="12">
    <location>
        <begin position="99"/>
        <end position="121"/>
    </location>
</feature>
<evidence type="ECO:0000313" key="14">
    <source>
        <dbReference type="EMBL" id="TWR30964.1"/>
    </source>
</evidence>
<feature type="transmembrane region" description="Helical" evidence="12">
    <location>
        <begin position="67"/>
        <end position="87"/>
    </location>
</feature>
<feature type="transmembrane region" description="Helical" evidence="12">
    <location>
        <begin position="288"/>
        <end position="311"/>
    </location>
</feature>
<evidence type="ECO:0000256" key="10">
    <source>
        <dbReference type="ARBA" id="ARBA00023136"/>
    </source>
</evidence>
<protein>
    <submittedName>
        <fullName evidence="14">Sodium:proton antiporter</fullName>
    </submittedName>
</protein>
<feature type="transmembrane region" description="Helical" evidence="12">
    <location>
        <begin position="317"/>
        <end position="342"/>
    </location>
</feature>
<name>A0A563UHV3_9SPHI</name>
<dbReference type="AlphaFoldDB" id="A0A563UHV3"/>
<feature type="transmembrane region" description="Helical" evidence="12">
    <location>
        <begin position="29"/>
        <end position="47"/>
    </location>
</feature>
<keyword evidence="8" id="KW-0915">Sodium</keyword>
<dbReference type="GO" id="GO:0005886">
    <property type="term" value="C:plasma membrane"/>
    <property type="evidence" value="ECO:0007669"/>
    <property type="project" value="UniProtKB-SubCell"/>
</dbReference>
<gene>
    <name evidence="14" type="ORF">FPZ43_00325</name>
</gene>
<dbReference type="EMBL" id="VOEJ01000001">
    <property type="protein sequence ID" value="TWR30964.1"/>
    <property type="molecule type" value="Genomic_DNA"/>
</dbReference>
<dbReference type="Pfam" id="PF00999">
    <property type="entry name" value="Na_H_Exchanger"/>
    <property type="match status" value="1"/>
</dbReference>
<evidence type="ECO:0000256" key="3">
    <source>
        <dbReference type="ARBA" id="ARBA00022448"/>
    </source>
</evidence>
<comment type="subcellular location">
    <subcellularLocation>
        <location evidence="1">Cell membrane</location>
        <topology evidence="1">Multi-pass membrane protein</topology>
    </subcellularLocation>
</comment>
<dbReference type="GO" id="GO:0015386">
    <property type="term" value="F:potassium:proton antiporter activity"/>
    <property type="evidence" value="ECO:0007669"/>
    <property type="project" value="TreeGrafter"/>
</dbReference>
<evidence type="ECO:0000256" key="4">
    <source>
        <dbReference type="ARBA" id="ARBA00022449"/>
    </source>
</evidence>
<keyword evidence="11" id="KW-0739">Sodium transport</keyword>
<feature type="domain" description="Cation/H+ exchanger transmembrane" evidence="13">
    <location>
        <begin position="14"/>
        <end position="407"/>
    </location>
</feature>
<dbReference type="InterPro" id="IPR006153">
    <property type="entry name" value="Cation/H_exchanger_TM"/>
</dbReference>
<proteinExistence type="inferred from homology"/>
<comment type="similarity">
    <text evidence="2">Belongs to the monovalent cation:proton antiporter 1 (CPA1) transporter (TC 2.A.36) family.</text>
</comment>
<evidence type="ECO:0000256" key="7">
    <source>
        <dbReference type="ARBA" id="ARBA00022989"/>
    </source>
</evidence>
<accession>A0A563UHV3</accession>
<feature type="transmembrane region" description="Helical" evidence="12">
    <location>
        <begin position="354"/>
        <end position="376"/>
    </location>
</feature>
<dbReference type="PANTHER" id="PTHR10110">
    <property type="entry name" value="SODIUM/HYDROGEN EXCHANGER"/>
    <property type="match status" value="1"/>
</dbReference>
<keyword evidence="15" id="KW-1185">Reference proteome</keyword>
<evidence type="ECO:0000256" key="12">
    <source>
        <dbReference type="SAM" id="Phobius"/>
    </source>
</evidence>
<evidence type="ECO:0000256" key="1">
    <source>
        <dbReference type="ARBA" id="ARBA00004651"/>
    </source>
</evidence>
<dbReference type="GO" id="GO:0051453">
    <property type="term" value="P:regulation of intracellular pH"/>
    <property type="evidence" value="ECO:0007669"/>
    <property type="project" value="TreeGrafter"/>
</dbReference>
<evidence type="ECO:0000313" key="15">
    <source>
        <dbReference type="Proteomes" id="UP000320042"/>
    </source>
</evidence>
<feature type="transmembrane region" description="Helical" evidence="12">
    <location>
        <begin position="127"/>
        <end position="153"/>
    </location>
</feature>
<keyword evidence="3" id="KW-0813">Transport</keyword>
<dbReference type="Proteomes" id="UP000320042">
    <property type="component" value="Unassembled WGS sequence"/>
</dbReference>
<evidence type="ECO:0000256" key="6">
    <source>
        <dbReference type="ARBA" id="ARBA00022692"/>
    </source>
</evidence>
<dbReference type="OrthoDB" id="9774146at2"/>
<dbReference type="Gene3D" id="6.10.140.1330">
    <property type="match status" value="1"/>
</dbReference>
<keyword evidence="5" id="KW-1003">Cell membrane</keyword>
<feature type="transmembrane region" description="Helical" evidence="12">
    <location>
        <begin position="382"/>
        <end position="402"/>
    </location>
</feature>
<organism evidence="14 15">
    <name type="scientific">Mucilaginibacter pallidiroseus</name>
    <dbReference type="NCBI Taxonomy" id="2599295"/>
    <lineage>
        <taxon>Bacteria</taxon>
        <taxon>Pseudomonadati</taxon>
        <taxon>Bacteroidota</taxon>
        <taxon>Sphingobacteriia</taxon>
        <taxon>Sphingobacteriales</taxon>
        <taxon>Sphingobacteriaceae</taxon>
        <taxon>Mucilaginibacter</taxon>
    </lineage>
</organism>
<evidence type="ECO:0000256" key="8">
    <source>
        <dbReference type="ARBA" id="ARBA00023053"/>
    </source>
</evidence>
<feature type="transmembrane region" description="Helical" evidence="12">
    <location>
        <begin position="203"/>
        <end position="223"/>
    </location>
</feature>
<dbReference type="PANTHER" id="PTHR10110:SF195">
    <property type="entry name" value="NA(+)_H(+) ANTIPORTER NHAS2"/>
    <property type="match status" value="1"/>
</dbReference>
<sequence>MNVFAIATSLFAVSSIFSFINARFIKLPGVIGVMVLAMLTALITLFAGKTMPGFSAFIISLSGSIDFSKALLDVMLGFLLFASALHFDINKLKEGIRGVLIISTIGVLLSTLIFAGVLYYVTNWLHIDLPVIYCLLFGALISPTDAVAVAALLKKTRMPKRLETIISGESLFNDGIGLVLFITFLEIANTPDKGFSIAEAGKLFAHEVFGGLALGAGFGWLAYRMMRAIDDFQTIVLISITLVMVITAVGAALHVSIPLAEVAAGLLVGSRSFSKRTDFKVEEVLGKIWGLMDDVLNTILFVMIGLQMVTITFSDNYILIGVIGILALLLARALSIFLPVVFLRRSLNMEYNSILILTWGGLRGGISVALALSLPGSPYRELILAGSFFIVVFSVVVQGLTLNKVVNKLVEV</sequence>
<evidence type="ECO:0000256" key="9">
    <source>
        <dbReference type="ARBA" id="ARBA00023065"/>
    </source>
</evidence>
<keyword evidence="4" id="KW-0050">Antiport</keyword>
<reference evidence="14 15" key="1">
    <citation type="submission" date="2019-07" db="EMBL/GenBank/DDBJ databases">
        <authorList>
            <person name="Kim J."/>
        </authorList>
    </citation>
    <scope>NUCLEOTIDE SEQUENCE [LARGE SCALE GENOMIC DNA]</scope>
    <source>
        <strain evidence="15">dk17</strain>
    </source>
</reference>
<comment type="caution">
    <text evidence="14">The sequence shown here is derived from an EMBL/GenBank/DDBJ whole genome shotgun (WGS) entry which is preliminary data.</text>
</comment>
<feature type="transmembrane region" description="Helical" evidence="12">
    <location>
        <begin position="235"/>
        <end position="268"/>
    </location>
</feature>
<evidence type="ECO:0000256" key="11">
    <source>
        <dbReference type="ARBA" id="ARBA00023201"/>
    </source>
</evidence>
<dbReference type="InterPro" id="IPR018422">
    <property type="entry name" value="Cation/H_exchanger_CPA1"/>
</dbReference>
<keyword evidence="9" id="KW-0406">Ion transport</keyword>
<feature type="transmembrane region" description="Helical" evidence="12">
    <location>
        <begin position="6"/>
        <end position="22"/>
    </location>
</feature>